<dbReference type="InterPro" id="IPR048279">
    <property type="entry name" value="MdtK-like"/>
</dbReference>
<keyword evidence="8 10" id="KW-0472">Membrane</keyword>
<evidence type="ECO:0000256" key="4">
    <source>
        <dbReference type="ARBA" id="ARBA00022475"/>
    </source>
</evidence>
<evidence type="ECO:0000256" key="6">
    <source>
        <dbReference type="ARBA" id="ARBA00022989"/>
    </source>
</evidence>
<feature type="transmembrane region" description="Helical" evidence="10">
    <location>
        <begin position="233"/>
        <end position="266"/>
    </location>
</feature>
<dbReference type="EMBL" id="DRLD01000292">
    <property type="protein sequence ID" value="HED11127.1"/>
    <property type="molecule type" value="Genomic_DNA"/>
</dbReference>
<dbReference type="GO" id="GO:0005886">
    <property type="term" value="C:plasma membrane"/>
    <property type="evidence" value="ECO:0007669"/>
    <property type="project" value="UniProtKB-SubCell"/>
</dbReference>
<comment type="subcellular location">
    <subcellularLocation>
        <location evidence="1">Cell membrane</location>
        <topology evidence="1">Multi-pass membrane protein</topology>
    </subcellularLocation>
</comment>
<keyword evidence="6 10" id="KW-1133">Transmembrane helix</keyword>
<dbReference type="PANTHER" id="PTHR43298">
    <property type="entry name" value="MULTIDRUG RESISTANCE PROTEIN NORM-RELATED"/>
    <property type="match status" value="1"/>
</dbReference>
<feature type="transmembrane region" description="Helical" evidence="10">
    <location>
        <begin position="128"/>
        <end position="145"/>
    </location>
</feature>
<dbReference type="AlphaFoldDB" id="A0A7V1PV88"/>
<dbReference type="InterPro" id="IPR002528">
    <property type="entry name" value="MATE_fam"/>
</dbReference>
<feature type="transmembrane region" description="Helical" evidence="10">
    <location>
        <begin position="278"/>
        <end position="299"/>
    </location>
</feature>
<feature type="transmembrane region" description="Helical" evidence="10">
    <location>
        <begin position="414"/>
        <end position="434"/>
    </location>
</feature>
<gene>
    <name evidence="11" type="ORF">ENJ10_10600</name>
</gene>
<keyword evidence="2" id="KW-0813">Transport</keyword>
<keyword evidence="4" id="KW-1003">Cell membrane</keyword>
<evidence type="ECO:0000256" key="8">
    <source>
        <dbReference type="ARBA" id="ARBA00023136"/>
    </source>
</evidence>
<keyword evidence="3" id="KW-0050">Antiport</keyword>
<dbReference type="InterPro" id="IPR050222">
    <property type="entry name" value="MATE_MdtK"/>
</dbReference>
<proteinExistence type="predicted"/>
<evidence type="ECO:0000256" key="9">
    <source>
        <dbReference type="ARBA" id="ARBA00031636"/>
    </source>
</evidence>
<dbReference type="CDD" id="cd13131">
    <property type="entry name" value="MATE_NorM_like"/>
    <property type="match status" value="1"/>
</dbReference>
<evidence type="ECO:0000256" key="2">
    <source>
        <dbReference type="ARBA" id="ARBA00022448"/>
    </source>
</evidence>
<comment type="caution">
    <text evidence="11">The sequence shown here is derived from an EMBL/GenBank/DDBJ whole genome shotgun (WGS) entry which is preliminary data.</text>
</comment>
<evidence type="ECO:0000256" key="7">
    <source>
        <dbReference type="ARBA" id="ARBA00023065"/>
    </source>
</evidence>
<feature type="transmembrane region" description="Helical" evidence="10">
    <location>
        <begin position="388"/>
        <end position="408"/>
    </location>
</feature>
<organism evidence="11">
    <name type="scientific">Caldithrix abyssi</name>
    <dbReference type="NCBI Taxonomy" id="187145"/>
    <lineage>
        <taxon>Bacteria</taxon>
        <taxon>Pseudomonadati</taxon>
        <taxon>Calditrichota</taxon>
        <taxon>Calditrichia</taxon>
        <taxon>Calditrichales</taxon>
        <taxon>Calditrichaceae</taxon>
        <taxon>Caldithrix</taxon>
    </lineage>
</organism>
<feature type="transmembrane region" description="Helical" evidence="10">
    <location>
        <begin position="191"/>
        <end position="212"/>
    </location>
</feature>
<sequence length="444" mass="48780">MSYSAHIKKIFPLAMPIVIGYLGIMSMGIVDNIMIGRLGAAWLAAASLGNALFSLLMILGLGATFALSPLIAAAFSANDKEECSALLHNGLWLFSLLAVVIMFMLWGLETLIPSMGQEEDVARLSASYLHIVSWSMLPLMLFQTYRQFTDGLSYTRPAMYMLLLANGVNILFNWILIYGHWGFPALELDGAAWSTLITRIFLALSLFTFVGLRKEFRDFRPTRIRLQWHKRLIVKLLSLGIPSGFQAFFEIAAFSAMAVIIGWLGAEALAAHQIALSLASLTFMLVLGISSAASIRVGAEYGRPGHGEIRAAGFSSVMLGAVIMAFNGLLFIIFRRELVALFIDEVQVQLIAEQLLIIAAAFQIFDGIQAVTVGILRGIQDVKIPTAITFVAYWIINIPLGYLFGFKLGLGVEGVWYAFVLGLGSAAFMLLGRFNHKSRLLTRH</sequence>
<dbReference type="GO" id="GO:0006811">
    <property type="term" value="P:monoatomic ion transport"/>
    <property type="evidence" value="ECO:0007669"/>
    <property type="project" value="UniProtKB-KW"/>
</dbReference>
<dbReference type="PIRSF" id="PIRSF006603">
    <property type="entry name" value="DinF"/>
    <property type="match status" value="1"/>
</dbReference>
<keyword evidence="5 10" id="KW-0812">Transmembrane</keyword>
<accession>A0A7V1PV88</accession>
<feature type="transmembrane region" description="Helical" evidence="10">
    <location>
        <begin position="311"/>
        <end position="334"/>
    </location>
</feature>
<evidence type="ECO:0000256" key="5">
    <source>
        <dbReference type="ARBA" id="ARBA00022692"/>
    </source>
</evidence>
<dbReference type="Pfam" id="PF01554">
    <property type="entry name" value="MatE"/>
    <property type="match status" value="2"/>
</dbReference>
<evidence type="ECO:0000256" key="3">
    <source>
        <dbReference type="ARBA" id="ARBA00022449"/>
    </source>
</evidence>
<reference evidence="11" key="1">
    <citation type="journal article" date="2020" name="mSystems">
        <title>Genome- and Community-Level Interaction Insights into Carbon Utilization and Element Cycling Functions of Hydrothermarchaeota in Hydrothermal Sediment.</title>
        <authorList>
            <person name="Zhou Z."/>
            <person name="Liu Y."/>
            <person name="Xu W."/>
            <person name="Pan J."/>
            <person name="Luo Z.H."/>
            <person name="Li M."/>
        </authorList>
    </citation>
    <scope>NUCLEOTIDE SEQUENCE [LARGE SCALE GENOMIC DNA]</scope>
    <source>
        <strain evidence="11">HyVt-456</strain>
    </source>
</reference>
<dbReference type="Proteomes" id="UP000886005">
    <property type="component" value="Unassembled WGS sequence"/>
</dbReference>
<protein>
    <recommendedName>
        <fullName evidence="9">Multidrug-efflux transporter</fullName>
    </recommendedName>
</protein>
<feature type="transmembrane region" description="Helical" evidence="10">
    <location>
        <begin position="89"/>
        <end position="108"/>
    </location>
</feature>
<evidence type="ECO:0000256" key="1">
    <source>
        <dbReference type="ARBA" id="ARBA00004651"/>
    </source>
</evidence>
<evidence type="ECO:0000256" key="10">
    <source>
        <dbReference type="SAM" id="Phobius"/>
    </source>
</evidence>
<dbReference type="PANTHER" id="PTHR43298:SF2">
    <property type="entry name" value="FMN_FAD EXPORTER YEEO-RELATED"/>
    <property type="match status" value="1"/>
</dbReference>
<feature type="transmembrane region" description="Helical" evidence="10">
    <location>
        <begin position="354"/>
        <end position="376"/>
    </location>
</feature>
<feature type="transmembrane region" description="Helical" evidence="10">
    <location>
        <begin position="12"/>
        <end position="35"/>
    </location>
</feature>
<name>A0A7V1PV88_CALAY</name>
<feature type="transmembrane region" description="Helical" evidence="10">
    <location>
        <begin position="157"/>
        <end position="179"/>
    </location>
</feature>
<dbReference type="NCBIfam" id="TIGR00797">
    <property type="entry name" value="matE"/>
    <property type="match status" value="1"/>
</dbReference>
<dbReference type="GO" id="GO:0015297">
    <property type="term" value="F:antiporter activity"/>
    <property type="evidence" value="ECO:0007669"/>
    <property type="project" value="UniProtKB-KW"/>
</dbReference>
<evidence type="ECO:0000313" key="11">
    <source>
        <dbReference type="EMBL" id="HED11127.1"/>
    </source>
</evidence>
<feature type="transmembrane region" description="Helical" evidence="10">
    <location>
        <begin position="55"/>
        <end position="77"/>
    </location>
</feature>
<keyword evidence="7" id="KW-0406">Ion transport</keyword>
<dbReference type="GO" id="GO:0042910">
    <property type="term" value="F:xenobiotic transmembrane transporter activity"/>
    <property type="evidence" value="ECO:0007669"/>
    <property type="project" value="InterPro"/>
</dbReference>